<dbReference type="PANTHER" id="PTHR10429:SF0">
    <property type="entry name" value="DNA-3-METHYLADENINE GLYCOSYLASE"/>
    <property type="match status" value="1"/>
</dbReference>
<keyword evidence="4 5" id="KW-0234">DNA repair</keyword>
<dbReference type="FunFam" id="3.10.300.10:FF:000001">
    <property type="entry name" value="Putative 3-methyladenine DNA glycosylase"/>
    <property type="match status" value="1"/>
</dbReference>
<reference evidence="6 7" key="2">
    <citation type="submission" date="2020-08" db="EMBL/GenBank/DDBJ databases">
        <authorList>
            <person name="Partida-Martinez L."/>
            <person name="Huntemann M."/>
            <person name="Clum A."/>
            <person name="Wang J."/>
            <person name="Palaniappan K."/>
            <person name="Ritter S."/>
            <person name="Chen I.-M."/>
            <person name="Stamatis D."/>
            <person name="Reddy T."/>
            <person name="O'Malley R."/>
            <person name="Daum C."/>
            <person name="Shapiro N."/>
            <person name="Ivanova N."/>
            <person name="Kyrpides N."/>
            <person name="Woyke T."/>
        </authorList>
    </citation>
    <scope>NUCLEOTIDE SEQUENCE [LARGE SCALE GENOMIC DNA]</scope>
    <source>
        <strain evidence="6 7">AS3.13</strain>
    </source>
</reference>
<gene>
    <name evidence="6" type="ORF">F4693_001049</name>
</gene>
<name>A0A7X0MMH1_9SPHN</name>
<dbReference type="NCBIfam" id="TIGR00567">
    <property type="entry name" value="3mg"/>
    <property type="match status" value="1"/>
</dbReference>
<evidence type="ECO:0000256" key="1">
    <source>
        <dbReference type="ARBA" id="ARBA00009232"/>
    </source>
</evidence>
<protein>
    <recommendedName>
        <fullName evidence="5">Putative 3-methyladenine DNA glycosylase</fullName>
        <ecNumber evidence="5">3.2.2.-</ecNumber>
    </recommendedName>
</protein>
<dbReference type="Proteomes" id="UP000522313">
    <property type="component" value="Unassembled WGS sequence"/>
</dbReference>
<dbReference type="Pfam" id="PF02245">
    <property type="entry name" value="Pur_DNA_glyco"/>
    <property type="match status" value="1"/>
</dbReference>
<dbReference type="RefSeq" id="WP_184504404.1">
    <property type="nucleotide sequence ID" value="NZ_JACHBT010000004.1"/>
</dbReference>
<dbReference type="InterPro" id="IPR011034">
    <property type="entry name" value="Formyl_transferase-like_C_sf"/>
</dbReference>
<dbReference type="NCBIfam" id="NF002003">
    <property type="entry name" value="PRK00802.1-3"/>
    <property type="match status" value="1"/>
</dbReference>
<dbReference type="GO" id="GO:0003905">
    <property type="term" value="F:alkylbase DNA N-glycosylase activity"/>
    <property type="evidence" value="ECO:0007669"/>
    <property type="project" value="InterPro"/>
</dbReference>
<dbReference type="PANTHER" id="PTHR10429">
    <property type="entry name" value="DNA-3-METHYLADENINE GLYCOSYLASE"/>
    <property type="match status" value="1"/>
</dbReference>
<evidence type="ECO:0000256" key="5">
    <source>
        <dbReference type="HAMAP-Rule" id="MF_00527"/>
    </source>
</evidence>
<evidence type="ECO:0000313" key="7">
    <source>
        <dbReference type="Proteomes" id="UP000522313"/>
    </source>
</evidence>
<comment type="similarity">
    <text evidence="1 5">Belongs to the DNA glycosylase MPG family.</text>
</comment>
<evidence type="ECO:0000256" key="4">
    <source>
        <dbReference type="ARBA" id="ARBA00023204"/>
    </source>
</evidence>
<dbReference type="CDD" id="cd00540">
    <property type="entry name" value="AAG"/>
    <property type="match status" value="1"/>
</dbReference>
<dbReference type="AlphaFoldDB" id="A0A7X0MMH1"/>
<dbReference type="InterPro" id="IPR003180">
    <property type="entry name" value="MPG"/>
</dbReference>
<dbReference type="GO" id="GO:0006284">
    <property type="term" value="P:base-excision repair"/>
    <property type="evidence" value="ECO:0007669"/>
    <property type="project" value="InterPro"/>
</dbReference>
<keyword evidence="2 5" id="KW-0227">DNA damage</keyword>
<reference evidence="6 7" key="1">
    <citation type="submission" date="2020-08" db="EMBL/GenBank/DDBJ databases">
        <title>The Agave Microbiome: Exploring the role of microbial communities in plant adaptations to desert environments.</title>
        <authorList>
            <person name="Partida-Martinez L.P."/>
        </authorList>
    </citation>
    <scope>NUCLEOTIDE SEQUENCE [LARGE SCALE GENOMIC DNA]</scope>
    <source>
        <strain evidence="6 7">AS3.13</strain>
    </source>
</reference>
<sequence>MNRAFFARDVVTVARALIGVTMTVDGVGGTIVETEAYDADDPASHSFSGPGVRNAAMFGPAGAAYVYRIYGLHHCLNVTCGTGAAVLIRALVPADGVEMMRTRRATTEAEALLCAGPGRLCKALGVDLSLNNASLDRAPFAWRERTAEPAIAAGPRIGITRASEVPWRFVLAGSPSLSRPAPKVR</sequence>
<dbReference type="Gene3D" id="3.10.300.10">
    <property type="entry name" value="Methylpurine-DNA glycosylase (MPG)"/>
    <property type="match status" value="1"/>
</dbReference>
<evidence type="ECO:0000313" key="6">
    <source>
        <dbReference type="EMBL" id="MBB6504091.1"/>
    </source>
</evidence>
<dbReference type="InterPro" id="IPR036995">
    <property type="entry name" value="MPG_sf"/>
</dbReference>
<dbReference type="EMBL" id="JACHBT010000004">
    <property type="protein sequence ID" value="MBB6504091.1"/>
    <property type="molecule type" value="Genomic_DNA"/>
</dbReference>
<proteinExistence type="inferred from homology"/>
<dbReference type="SUPFAM" id="SSF50486">
    <property type="entry name" value="FMT C-terminal domain-like"/>
    <property type="match status" value="1"/>
</dbReference>
<comment type="caution">
    <text evidence="6">The sequence shown here is derived from an EMBL/GenBank/DDBJ whole genome shotgun (WGS) entry which is preliminary data.</text>
</comment>
<dbReference type="HAMAP" id="MF_00527">
    <property type="entry name" value="3MGH"/>
    <property type="match status" value="1"/>
</dbReference>
<keyword evidence="3 5" id="KW-0378">Hydrolase</keyword>
<dbReference type="EC" id="3.2.2.-" evidence="5"/>
<dbReference type="GO" id="GO:0003677">
    <property type="term" value="F:DNA binding"/>
    <property type="evidence" value="ECO:0007669"/>
    <property type="project" value="InterPro"/>
</dbReference>
<accession>A0A7X0MMH1</accession>
<evidence type="ECO:0000256" key="2">
    <source>
        <dbReference type="ARBA" id="ARBA00022763"/>
    </source>
</evidence>
<organism evidence="6 7">
    <name type="scientific">Sphingomonas endophytica</name>
    <dbReference type="NCBI Taxonomy" id="869719"/>
    <lineage>
        <taxon>Bacteria</taxon>
        <taxon>Pseudomonadati</taxon>
        <taxon>Pseudomonadota</taxon>
        <taxon>Alphaproteobacteria</taxon>
        <taxon>Sphingomonadales</taxon>
        <taxon>Sphingomonadaceae</taxon>
        <taxon>Sphingomonas</taxon>
    </lineage>
</organism>
<evidence type="ECO:0000256" key="3">
    <source>
        <dbReference type="ARBA" id="ARBA00022801"/>
    </source>
</evidence>
<keyword evidence="6" id="KW-0326">Glycosidase</keyword>